<feature type="transmembrane region" description="Helical" evidence="1">
    <location>
        <begin position="235"/>
        <end position="253"/>
    </location>
</feature>
<evidence type="ECO:0000313" key="4">
    <source>
        <dbReference type="Proteomes" id="UP001500843"/>
    </source>
</evidence>
<feature type="transmembrane region" description="Helical" evidence="1">
    <location>
        <begin position="76"/>
        <end position="100"/>
    </location>
</feature>
<evidence type="ECO:0000313" key="3">
    <source>
        <dbReference type="EMBL" id="GAA4718266.1"/>
    </source>
</evidence>
<feature type="domain" description="CAAX prenyl protease 2/Lysostaphin resistance protein A-like" evidence="2">
    <location>
        <begin position="118"/>
        <end position="222"/>
    </location>
</feature>
<dbReference type="Proteomes" id="UP001500843">
    <property type="component" value="Unassembled WGS sequence"/>
</dbReference>
<dbReference type="Pfam" id="PF02517">
    <property type="entry name" value="Rce1-like"/>
    <property type="match status" value="1"/>
</dbReference>
<proteinExistence type="predicted"/>
<protein>
    <submittedName>
        <fullName evidence="3">Type II CAAX endopeptidase family protein</fullName>
    </submittedName>
</protein>
<dbReference type="InterPro" id="IPR003675">
    <property type="entry name" value="Rce1/LyrA-like_dom"/>
</dbReference>
<dbReference type="PANTHER" id="PTHR35797:SF1">
    <property type="entry name" value="PROTEASE"/>
    <property type="match status" value="1"/>
</dbReference>
<feature type="transmembrane region" description="Helical" evidence="1">
    <location>
        <begin position="112"/>
        <end position="131"/>
    </location>
</feature>
<name>A0ABP8Y1H4_9MICO</name>
<keyword evidence="1" id="KW-0812">Transmembrane</keyword>
<keyword evidence="1" id="KW-1133">Transmembrane helix</keyword>
<reference evidence="4" key="1">
    <citation type="journal article" date="2019" name="Int. J. Syst. Evol. Microbiol.">
        <title>The Global Catalogue of Microorganisms (GCM) 10K type strain sequencing project: providing services to taxonomists for standard genome sequencing and annotation.</title>
        <authorList>
            <consortium name="The Broad Institute Genomics Platform"/>
            <consortium name="The Broad Institute Genome Sequencing Center for Infectious Disease"/>
            <person name="Wu L."/>
            <person name="Ma J."/>
        </authorList>
    </citation>
    <scope>NUCLEOTIDE SEQUENCE [LARGE SCALE GENOMIC DNA]</scope>
    <source>
        <strain evidence="4">JCM 17975</strain>
    </source>
</reference>
<dbReference type="RefSeq" id="WP_253876586.1">
    <property type="nucleotide sequence ID" value="NZ_BAABHM010000028.1"/>
</dbReference>
<organism evidence="3 4">
    <name type="scientific">Promicromonospora umidemergens</name>
    <dbReference type="NCBI Taxonomy" id="629679"/>
    <lineage>
        <taxon>Bacteria</taxon>
        <taxon>Bacillati</taxon>
        <taxon>Actinomycetota</taxon>
        <taxon>Actinomycetes</taxon>
        <taxon>Micrococcales</taxon>
        <taxon>Promicromonosporaceae</taxon>
        <taxon>Promicromonospora</taxon>
    </lineage>
</organism>
<sequence>MIGRFAAFTGLAFAWSWAWWLPLTFRGEPVAFGDAAPAYVAGIPGPFFAAVCLVAAKEGRAGLRTFFWRLLPTRRAAPWCVAAALAPAGLLGVAILLTGAPAEPASFGTAPGLPHLSVLALCAYAVLWNGLGEEAGWRGYGVPLLLERFGPLGASVLVSVAWAVWHLPLLPVLTSFAVVASPAMLPVFWFGLACLSVVLTWFFLASGQNILVVALWHGTYNVAAGTVAAQGGINVVFTVFVMVWAVVVVVGWVRRRVPRPV</sequence>
<gene>
    <name evidence="3" type="ORF">GCM10023198_47240</name>
</gene>
<comment type="caution">
    <text evidence="3">The sequence shown here is derived from an EMBL/GenBank/DDBJ whole genome shotgun (WGS) entry which is preliminary data.</text>
</comment>
<evidence type="ECO:0000256" key="1">
    <source>
        <dbReference type="SAM" id="Phobius"/>
    </source>
</evidence>
<feature type="transmembrane region" description="Helical" evidence="1">
    <location>
        <begin position="152"/>
        <end position="177"/>
    </location>
</feature>
<dbReference type="PANTHER" id="PTHR35797">
    <property type="entry name" value="PROTEASE-RELATED"/>
    <property type="match status" value="1"/>
</dbReference>
<dbReference type="InterPro" id="IPR042150">
    <property type="entry name" value="MmRce1-like"/>
</dbReference>
<feature type="transmembrane region" description="Helical" evidence="1">
    <location>
        <begin position="36"/>
        <end position="56"/>
    </location>
</feature>
<accession>A0ABP8Y1H4</accession>
<evidence type="ECO:0000259" key="2">
    <source>
        <dbReference type="Pfam" id="PF02517"/>
    </source>
</evidence>
<keyword evidence="4" id="KW-1185">Reference proteome</keyword>
<keyword evidence="1" id="KW-0472">Membrane</keyword>
<dbReference type="EMBL" id="BAABHM010000028">
    <property type="protein sequence ID" value="GAA4718266.1"/>
    <property type="molecule type" value="Genomic_DNA"/>
</dbReference>